<keyword evidence="1" id="KW-0732">Signal</keyword>
<evidence type="ECO:0000313" key="3">
    <source>
        <dbReference type="Proteomes" id="UP001153709"/>
    </source>
</evidence>
<evidence type="ECO:0000313" key="2">
    <source>
        <dbReference type="EMBL" id="CAG9827618.1"/>
    </source>
</evidence>
<accession>A0A9N9SST3</accession>
<gene>
    <name evidence="2" type="ORF">DIABBA_LOCUS1603</name>
</gene>
<dbReference type="AlphaFoldDB" id="A0A9N9SST3"/>
<name>A0A9N9SST3_DIABA</name>
<evidence type="ECO:0008006" key="4">
    <source>
        <dbReference type="Google" id="ProtNLM"/>
    </source>
</evidence>
<sequence>MFYKMQNAMFYKLLCFLHFAWTMTEATQKKIQTFELWCYHKMLRISYMSHTTNAKVLRRMHKEIELMLIIKERKTQYFGDIIRTQKYELLQLIIEGKVNSK</sequence>
<keyword evidence="3" id="KW-1185">Reference proteome</keyword>
<evidence type="ECO:0000256" key="1">
    <source>
        <dbReference type="SAM" id="SignalP"/>
    </source>
</evidence>
<dbReference type="EMBL" id="OU898276">
    <property type="protein sequence ID" value="CAG9827618.1"/>
    <property type="molecule type" value="Genomic_DNA"/>
</dbReference>
<dbReference type="Proteomes" id="UP001153709">
    <property type="component" value="Chromosome 1"/>
</dbReference>
<dbReference type="OrthoDB" id="6783874at2759"/>
<feature type="chain" id="PRO_5040439599" description="Secreted protein" evidence="1">
    <location>
        <begin position="27"/>
        <end position="101"/>
    </location>
</feature>
<feature type="signal peptide" evidence="1">
    <location>
        <begin position="1"/>
        <end position="26"/>
    </location>
</feature>
<reference evidence="2" key="1">
    <citation type="submission" date="2022-01" db="EMBL/GenBank/DDBJ databases">
        <authorList>
            <person name="King R."/>
        </authorList>
    </citation>
    <scope>NUCLEOTIDE SEQUENCE</scope>
</reference>
<proteinExistence type="predicted"/>
<protein>
    <recommendedName>
        <fullName evidence="4">Secreted protein</fullName>
    </recommendedName>
</protein>
<organism evidence="2 3">
    <name type="scientific">Diabrotica balteata</name>
    <name type="common">Banded cucumber beetle</name>
    <dbReference type="NCBI Taxonomy" id="107213"/>
    <lineage>
        <taxon>Eukaryota</taxon>
        <taxon>Metazoa</taxon>
        <taxon>Ecdysozoa</taxon>
        <taxon>Arthropoda</taxon>
        <taxon>Hexapoda</taxon>
        <taxon>Insecta</taxon>
        <taxon>Pterygota</taxon>
        <taxon>Neoptera</taxon>
        <taxon>Endopterygota</taxon>
        <taxon>Coleoptera</taxon>
        <taxon>Polyphaga</taxon>
        <taxon>Cucujiformia</taxon>
        <taxon>Chrysomeloidea</taxon>
        <taxon>Chrysomelidae</taxon>
        <taxon>Galerucinae</taxon>
        <taxon>Diabroticina</taxon>
        <taxon>Diabroticites</taxon>
        <taxon>Diabrotica</taxon>
    </lineage>
</organism>
<feature type="non-terminal residue" evidence="2">
    <location>
        <position position="101"/>
    </location>
</feature>